<evidence type="ECO:0000313" key="3">
    <source>
        <dbReference type="Proteomes" id="UP000007842"/>
    </source>
</evidence>
<name>G8X0L6_STREN</name>
<dbReference type="STRING" id="1003195.SCATT_45600"/>
<dbReference type="HOGENOM" id="CLU_3349019_0_0_11"/>
<feature type="compositionally biased region" description="Basic and acidic residues" evidence="1">
    <location>
        <begin position="1"/>
        <end position="13"/>
    </location>
</feature>
<dbReference type="PATRIC" id="fig|1003195.29.peg.4552"/>
<feature type="compositionally biased region" description="Polar residues" evidence="1">
    <location>
        <begin position="27"/>
        <end position="37"/>
    </location>
</feature>
<protein>
    <submittedName>
        <fullName evidence="2">Uncharacterized protein</fullName>
    </submittedName>
</protein>
<accession>G8X0L6</accession>
<dbReference type="EMBL" id="CP003219">
    <property type="protein sequence ID" value="AEW96931.1"/>
    <property type="molecule type" value="Genomic_DNA"/>
</dbReference>
<dbReference type="Proteomes" id="UP000007842">
    <property type="component" value="Chromosome"/>
</dbReference>
<feature type="compositionally biased region" description="Low complexity" evidence="1">
    <location>
        <begin position="16"/>
        <end position="26"/>
    </location>
</feature>
<reference evidence="3" key="1">
    <citation type="submission" date="2011-12" db="EMBL/GenBank/DDBJ databases">
        <title>Complete genome sequence of Streptomyces cattleya strain DSM 46488.</title>
        <authorList>
            <person name="Ou H.-Y."/>
            <person name="Li P."/>
            <person name="Zhao C."/>
            <person name="O'Hagan D."/>
            <person name="Deng Z."/>
        </authorList>
    </citation>
    <scope>NUCLEOTIDE SEQUENCE [LARGE SCALE GENOMIC DNA]</scope>
    <source>
        <strain evidence="3">ATCC 35852 / DSM 46488 / JCM 4925 / NBRC 14057 / NRRL 8057</strain>
    </source>
</reference>
<keyword evidence="3" id="KW-1185">Reference proteome</keyword>
<organism evidence="2 3">
    <name type="scientific">Streptantibioticus cattleyicolor (strain ATCC 35852 / DSM 46488 / JCM 4925 / NBRC 14057 / NRRL 8057)</name>
    <name type="common">Streptomyces cattleya</name>
    <dbReference type="NCBI Taxonomy" id="1003195"/>
    <lineage>
        <taxon>Bacteria</taxon>
        <taxon>Bacillati</taxon>
        <taxon>Actinomycetota</taxon>
        <taxon>Actinomycetes</taxon>
        <taxon>Kitasatosporales</taxon>
        <taxon>Streptomycetaceae</taxon>
        <taxon>Streptantibioticus</taxon>
    </lineage>
</organism>
<evidence type="ECO:0000256" key="1">
    <source>
        <dbReference type="SAM" id="MobiDB-lite"/>
    </source>
</evidence>
<sequence>MAPRALRYEDARCHAPARVRPAATRAQDPTRTHGAQR</sequence>
<proteinExistence type="predicted"/>
<gene>
    <name evidence="2" type="ordered locus">SCATT_45600</name>
</gene>
<dbReference type="KEGG" id="scy:SCATT_45600"/>
<evidence type="ECO:0000313" key="2">
    <source>
        <dbReference type="EMBL" id="AEW96931.1"/>
    </source>
</evidence>
<feature type="region of interest" description="Disordered" evidence="1">
    <location>
        <begin position="1"/>
        <end position="37"/>
    </location>
</feature>
<dbReference type="AlphaFoldDB" id="G8X0L6"/>